<dbReference type="EMBL" id="SWJQ01000093">
    <property type="protein sequence ID" value="TRZ22533.1"/>
    <property type="molecule type" value="Genomic_DNA"/>
</dbReference>
<protein>
    <submittedName>
        <fullName evidence="1">Uncharacterized protein</fullName>
    </submittedName>
</protein>
<dbReference type="Proteomes" id="UP000796761">
    <property type="component" value="Unassembled WGS sequence"/>
</dbReference>
<name>A0A8K1LQY3_9PASS</name>
<reference evidence="1" key="1">
    <citation type="submission" date="2019-04" db="EMBL/GenBank/DDBJ databases">
        <title>Genome assembly of Zosterops borbonicus 15179.</title>
        <authorList>
            <person name="Leroy T."/>
            <person name="Anselmetti Y."/>
            <person name="Tilak M.-K."/>
            <person name="Nabholz B."/>
        </authorList>
    </citation>
    <scope>NUCLEOTIDE SEQUENCE</scope>
    <source>
        <strain evidence="1">HGM_15179</strain>
        <tissue evidence="1">Muscle</tissue>
    </source>
</reference>
<comment type="caution">
    <text evidence="1">The sequence shown here is derived from an EMBL/GenBank/DDBJ whole genome shotgun (WGS) entry which is preliminary data.</text>
</comment>
<proteinExistence type="predicted"/>
<keyword evidence="2" id="KW-1185">Reference proteome</keyword>
<dbReference type="AlphaFoldDB" id="A0A8K1LQY3"/>
<evidence type="ECO:0000313" key="1">
    <source>
        <dbReference type="EMBL" id="TRZ22533.1"/>
    </source>
</evidence>
<accession>A0A8K1LQY3</accession>
<organism evidence="1 2">
    <name type="scientific">Zosterops borbonicus</name>
    <dbReference type="NCBI Taxonomy" id="364589"/>
    <lineage>
        <taxon>Eukaryota</taxon>
        <taxon>Metazoa</taxon>
        <taxon>Chordata</taxon>
        <taxon>Craniata</taxon>
        <taxon>Vertebrata</taxon>
        <taxon>Euteleostomi</taxon>
        <taxon>Archelosauria</taxon>
        <taxon>Archosauria</taxon>
        <taxon>Dinosauria</taxon>
        <taxon>Saurischia</taxon>
        <taxon>Theropoda</taxon>
        <taxon>Coelurosauria</taxon>
        <taxon>Aves</taxon>
        <taxon>Neognathae</taxon>
        <taxon>Neoaves</taxon>
        <taxon>Telluraves</taxon>
        <taxon>Australaves</taxon>
        <taxon>Passeriformes</taxon>
        <taxon>Sylvioidea</taxon>
        <taxon>Zosteropidae</taxon>
        <taxon>Zosterops</taxon>
    </lineage>
</organism>
<sequence>MSMTSLQTPNNQDLDLIIHQKEGWSELRKENESLEAEYYFEVRKGDKTGKKLESRGARRTGNLCPYNKISTFKLLFGTIFELREPLGDGQALSGDNELEKAISRTALTLDRTSFIVIEFQFDFRLALTVLLWMVEYSEYKCLFQHVELQRVPSTGWRMSVEMRGSVVGLQLKKDYEVPQKSNAALCTCIHCGCYSFLDNCIIYLEIISKISQSVGIQHGDDQ</sequence>
<gene>
    <name evidence="1" type="ORF">HGM15179_004579</name>
</gene>
<evidence type="ECO:0000313" key="2">
    <source>
        <dbReference type="Proteomes" id="UP000796761"/>
    </source>
</evidence>